<proteinExistence type="predicted"/>
<sequence>MNDRSSGDIAASAGQSEIENPSIVTDRRISRRRGPCASRSVLKFGKEKE</sequence>
<organism evidence="1 2">
    <name type="scientific">Dioscorea alata</name>
    <name type="common">Purple yam</name>
    <dbReference type="NCBI Taxonomy" id="55571"/>
    <lineage>
        <taxon>Eukaryota</taxon>
        <taxon>Viridiplantae</taxon>
        <taxon>Streptophyta</taxon>
        <taxon>Embryophyta</taxon>
        <taxon>Tracheophyta</taxon>
        <taxon>Spermatophyta</taxon>
        <taxon>Magnoliopsida</taxon>
        <taxon>Liliopsida</taxon>
        <taxon>Dioscoreales</taxon>
        <taxon>Dioscoreaceae</taxon>
        <taxon>Dioscorea</taxon>
    </lineage>
</organism>
<reference evidence="2" key="1">
    <citation type="journal article" date="2022" name="Nat. Commun.">
        <title>Chromosome evolution and the genetic basis of agronomically important traits in greater yam.</title>
        <authorList>
            <person name="Bredeson J.V."/>
            <person name="Lyons J.B."/>
            <person name="Oniyinde I.O."/>
            <person name="Okereke N.R."/>
            <person name="Kolade O."/>
            <person name="Nnabue I."/>
            <person name="Nwadili C.O."/>
            <person name="Hribova E."/>
            <person name="Parker M."/>
            <person name="Nwogha J."/>
            <person name="Shu S."/>
            <person name="Carlson J."/>
            <person name="Kariba R."/>
            <person name="Muthemba S."/>
            <person name="Knop K."/>
            <person name="Barton G.J."/>
            <person name="Sherwood A.V."/>
            <person name="Lopez-Montes A."/>
            <person name="Asiedu R."/>
            <person name="Jamnadass R."/>
            <person name="Muchugi A."/>
            <person name="Goodstein D."/>
            <person name="Egesi C.N."/>
            <person name="Featherston J."/>
            <person name="Asfaw A."/>
            <person name="Simpson G.G."/>
            <person name="Dolezel J."/>
            <person name="Hendre P.S."/>
            <person name="Van Deynze A."/>
            <person name="Kumar P.L."/>
            <person name="Obidiegwu J.E."/>
            <person name="Bhattacharjee R."/>
            <person name="Rokhsar D.S."/>
        </authorList>
    </citation>
    <scope>NUCLEOTIDE SEQUENCE [LARGE SCALE GENOMIC DNA]</scope>
    <source>
        <strain evidence="2">cv. TDa95/00328</strain>
    </source>
</reference>
<protein>
    <submittedName>
        <fullName evidence="1">Uncharacterized protein</fullName>
    </submittedName>
</protein>
<comment type="caution">
    <text evidence="1">The sequence shown here is derived from an EMBL/GenBank/DDBJ whole genome shotgun (WGS) entry which is preliminary data.</text>
</comment>
<evidence type="ECO:0000313" key="1">
    <source>
        <dbReference type="EMBL" id="KAH7681463.1"/>
    </source>
</evidence>
<gene>
    <name evidence="1" type="ORF">IHE45_05G060100</name>
</gene>
<evidence type="ECO:0000313" key="2">
    <source>
        <dbReference type="Proteomes" id="UP000827976"/>
    </source>
</evidence>
<keyword evidence="2" id="KW-1185">Reference proteome</keyword>
<dbReference type="Proteomes" id="UP000827976">
    <property type="component" value="Chromosome 5"/>
</dbReference>
<name>A0ACB7W205_DIOAL</name>
<accession>A0ACB7W205</accession>
<dbReference type="EMBL" id="CM037015">
    <property type="protein sequence ID" value="KAH7681463.1"/>
    <property type="molecule type" value="Genomic_DNA"/>
</dbReference>